<evidence type="ECO:0000313" key="2">
    <source>
        <dbReference type="Proteomes" id="UP000594923"/>
    </source>
</evidence>
<dbReference type="AlphaFoldDB" id="A0A7M1KNM3"/>
<dbReference type="RefSeq" id="WP_197628934.1">
    <property type="nucleotide sequence ID" value="NZ_CP063073.1"/>
</dbReference>
<organism evidence="1 2">
    <name type="scientific">Pseudomonas poae</name>
    <dbReference type="NCBI Taxonomy" id="200451"/>
    <lineage>
        <taxon>Bacteria</taxon>
        <taxon>Pseudomonadati</taxon>
        <taxon>Pseudomonadota</taxon>
        <taxon>Gammaproteobacteria</taxon>
        <taxon>Pseudomonadales</taxon>
        <taxon>Pseudomonadaceae</taxon>
        <taxon>Pseudomonas</taxon>
    </lineage>
</organism>
<dbReference type="EMBL" id="CP063073">
    <property type="protein sequence ID" value="QOQ77732.1"/>
    <property type="molecule type" value="Genomic_DNA"/>
</dbReference>
<name>A0A7M1KNM3_9PSED</name>
<evidence type="ECO:0000313" key="1">
    <source>
        <dbReference type="EMBL" id="QOQ77732.1"/>
    </source>
</evidence>
<gene>
    <name evidence="1" type="ORF">IMF22_12190</name>
</gene>
<dbReference type="Proteomes" id="UP000594923">
    <property type="component" value="Chromosome"/>
</dbReference>
<proteinExistence type="predicted"/>
<reference evidence="1 2" key="1">
    <citation type="submission" date="2020-10" db="EMBL/GenBank/DDBJ databases">
        <title>High quality whole genome sequence of Pseudomonas poae PMA22.</title>
        <authorList>
            <person name="Hernandez J.G."/>
            <person name="Rodriguez P."/>
            <person name="Cuevas C."/>
            <person name="de la Calle F."/>
            <person name="Galan B."/>
            <person name="Garcia J.L."/>
        </authorList>
    </citation>
    <scope>NUCLEOTIDE SEQUENCE [LARGE SCALE GENOMIC DNA]</scope>
    <source>
        <strain evidence="1 2">PMA22</strain>
    </source>
</reference>
<accession>A0A7M1KNM3</accession>
<sequence>MSVTFSTTKPQALLDAFRKRVNQEEQKGKITTWEENSKKFFTHKASQVARQAYMWPTISDNALVFTIHAPKGEPISDYVYAFYHGHLTETFITHFKDLFSSASSTAKAAAKDNVEGVYKS</sequence>
<protein>
    <submittedName>
        <fullName evidence="1">Uncharacterized protein</fullName>
    </submittedName>
</protein>